<name>A0A6F9DWA1_9ASCI</name>
<dbReference type="GO" id="GO:0070679">
    <property type="term" value="F:inositol 1,4,5 trisphosphate binding"/>
    <property type="evidence" value="ECO:0007669"/>
    <property type="project" value="TreeGrafter"/>
</dbReference>
<comment type="catalytic activity">
    <reaction evidence="10">
        <text>Ca(2+)(in) = Ca(2+)(out)</text>
        <dbReference type="Rhea" id="RHEA:29671"/>
        <dbReference type="ChEBI" id="CHEBI:29108"/>
    </reaction>
</comment>
<feature type="transmembrane region" description="Helical" evidence="12">
    <location>
        <begin position="599"/>
        <end position="621"/>
    </location>
</feature>
<evidence type="ECO:0000256" key="12">
    <source>
        <dbReference type="SAM" id="Phobius"/>
    </source>
</evidence>
<dbReference type="SUPFAM" id="SSF48403">
    <property type="entry name" value="Ankyrin repeat"/>
    <property type="match status" value="1"/>
</dbReference>
<feature type="transmembrane region" description="Helical" evidence="12">
    <location>
        <begin position="498"/>
        <end position="518"/>
    </location>
</feature>
<dbReference type="InterPro" id="IPR005821">
    <property type="entry name" value="Ion_trans_dom"/>
</dbReference>
<evidence type="ECO:0000256" key="11">
    <source>
        <dbReference type="SAM" id="MobiDB-lite"/>
    </source>
</evidence>
<dbReference type="Gene3D" id="1.25.40.20">
    <property type="entry name" value="Ankyrin repeat-containing domain"/>
    <property type="match status" value="1"/>
</dbReference>
<feature type="region of interest" description="Disordered" evidence="11">
    <location>
        <begin position="426"/>
        <end position="448"/>
    </location>
</feature>
<evidence type="ECO:0000313" key="14">
    <source>
        <dbReference type="EMBL" id="CAB3267280.1"/>
    </source>
</evidence>
<dbReference type="EMBL" id="LR791418">
    <property type="protein sequence ID" value="CAB3267280.1"/>
    <property type="molecule type" value="mRNA"/>
</dbReference>
<keyword evidence="14" id="KW-0675">Receptor</keyword>
<evidence type="ECO:0000256" key="9">
    <source>
        <dbReference type="ARBA" id="ARBA00023303"/>
    </source>
</evidence>
<protein>
    <submittedName>
        <fullName evidence="14">Short transient receptor potential channel 4-like</fullName>
    </submittedName>
</protein>
<keyword evidence="7" id="KW-0406">Ion transport</keyword>
<feature type="region of interest" description="Disordered" evidence="11">
    <location>
        <begin position="70"/>
        <end position="100"/>
    </location>
</feature>
<evidence type="ECO:0000256" key="2">
    <source>
        <dbReference type="ARBA" id="ARBA00022448"/>
    </source>
</evidence>
<dbReference type="InterPro" id="IPR002110">
    <property type="entry name" value="Ankyrin_rpt"/>
</dbReference>
<evidence type="ECO:0000256" key="6">
    <source>
        <dbReference type="ARBA" id="ARBA00023043"/>
    </source>
</evidence>
<feature type="transmembrane region" description="Helical" evidence="12">
    <location>
        <begin position="684"/>
        <end position="705"/>
    </location>
</feature>
<dbReference type="SMART" id="SM00248">
    <property type="entry name" value="ANK"/>
    <property type="match status" value="3"/>
</dbReference>
<keyword evidence="2" id="KW-0813">Transport</keyword>
<feature type="compositionally biased region" description="Acidic residues" evidence="11">
    <location>
        <begin position="426"/>
        <end position="436"/>
    </location>
</feature>
<keyword evidence="4" id="KW-0677">Repeat</keyword>
<evidence type="ECO:0000256" key="4">
    <source>
        <dbReference type="ARBA" id="ARBA00022737"/>
    </source>
</evidence>
<dbReference type="GO" id="GO:0051480">
    <property type="term" value="P:regulation of cytosolic calcium ion concentration"/>
    <property type="evidence" value="ECO:0007669"/>
    <property type="project" value="TreeGrafter"/>
</dbReference>
<feature type="domain" description="Transient receptor ion channel" evidence="13">
    <location>
        <begin position="322"/>
        <end position="387"/>
    </location>
</feature>
<dbReference type="PANTHER" id="PTHR10117:SF54">
    <property type="entry name" value="TRANSIENT RECEPTOR POTENTIAL-GAMMA PROTEIN"/>
    <property type="match status" value="1"/>
</dbReference>
<evidence type="ECO:0000256" key="3">
    <source>
        <dbReference type="ARBA" id="ARBA00022692"/>
    </source>
</evidence>
<feature type="transmembrane region" description="Helical" evidence="12">
    <location>
        <begin position="562"/>
        <end position="578"/>
    </location>
</feature>
<sequence>MDKWAVLRQRTTLQREAGRQAPTFIPLPVFRFTGPTSPHGRSGSLGNINIVQCDHNSSRRNTLTTLFLATPPNTTRKKLAKSPSGTPSERSLEETSEDQAAASDILLRKEALLTSGSLSPKRKRPEHDVITSRDEKLLSDVMSRGNPRGKSIRSNHSNGESVDNRIMIAPRMIDDGELNSHELDFLHFSADGDIEGLRNLFVEQGYYLFHLDVNCVDSLDRTALSLATINNHVDVVKFIVNEVEGVAMGDALFYAIQSEYIETIELLLEKDPQTSIQVMPGTTSPFEPGLTPFMMAAHKNNYKILALLYKYSHRLTFSENEFILDEGFDPYSWDAVMERLLHYKARASPSFMLLMFNEKGMSWDPLNASMDLFNELHQLAQREREVEEAYCSMADGCETFALQLLQEVRSASELADLMQYDLDDDVQDSDSEDLNEDDHVTSERRQKSKHYLKPIEKAVKFEMKDFVTSDNSQLALIYIQKGKLFRRLKGIKATVTQLFLGLLFPFLSLGLILAPQSAVGRVMGNPTVKFWCWVVSEIVFIIMLLANTILMQYDVLEGSDGISPLLAIAYFWIVGKFFQEAREIYHQGLREYLSDIWNWNDMCTIVLYTLYMLLRVIHIIQNPGGSRGNNYFWQGNMWDPLPLSDICIAVSYILIHMRIMELLRAERTFGPLQVSLDLMLHDAFRFSVIFCIVFLAFGSGITELYTPYARNKHCTCNETSTCNTSLPLASKWIVPEDNTTLPACVSCKDGWCYYWPVSLRCDHSACQHAYRYDEQQFPENTRRL</sequence>
<keyword evidence="5 12" id="KW-1133">Transmembrane helix</keyword>
<evidence type="ECO:0000256" key="7">
    <source>
        <dbReference type="ARBA" id="ARBA00023065"/>
    </source>
</evidence>
<dbReference type="InterPro" id="IPR036770">
    <property type="entry name" value="Ankyrin_rpt-contain_sf"/>
</dbReference>
<dbReference type="GO" id="GO:0034703">
    <property type="term" value="C:cation channel complex"/>
    <property type="evidence" value="ECO:0007669"/>
    <property type="project" value="TreeGrafter"/>
</dbReference>
<dbReference type="GO" id="GO:0005886">
    <property type="term" value="C:plasma membrane"/>
    <property type="evidence" value="ECO:0007669"/>
    <property type="project" value="TreeGrafter"/>
</dbReference>
<dbReference type="Pfam" id="PF12796">
    <property type="entry name" value="Ank_2"/>
    <property type="match status" value="1"/>
</dbReference>
<keyword evidence="8 12" id="KW-0472">Membrane</keyword>
<evidence type="ECO:0000256" key="1">
    <source>
        <dbReference type="ARBA" id="ARBA00004141"/>
    </source>
</evidence>
<evidence type="ECO:0000256" key="8">
    <source>
        <dbReference type="ARBA" id="ARBA00023136"/>
    </source>
</evidence>
<comment type="subcellular location">
    <subcellularLocation>
        <location evidence="1">Membrane</location>
        <topology evidence="1">Multi-pass membrane protein</topology>
    </subcellularLocation>
</comment>
<dbReference type="AlphaFoldDB" id="A0A6F9DWA1"/>
<evidence type="ECO:0000256" key="5">
    <source>
        <dbReference type="ARBA" id="ARBA00022989"/>
    </source>
</evidence>
<keyword evidence="6" id="KW-0040">ANK repeat</keyword>
<evidence type="ECO:0000259" key="13">
    <source>
        <dbReference type="SMART" id="SM01420"/>
    </source>
</evidence>
<dbReference type="InterPro" id="IPR013555">
    <property type="entry name" value="TRP_dom"/>
</dbReference>
<organism evidence="14">
    <name type="scientific">Phallusia mammillata</name>
    <dbReference type="NCBI Taxonomy" id="59560"/>
    <lineage>
        <taxon>Eukaryota</taxon>
        <taxon>Metazoa</taxon>
        <taxon>Chordata</taxon>
        <taxon>Tunicata</taxon>
        <taxon>Ascidiacea</taxon>
        <taxon>Phlebobranchia</taxon>
        <taxon>Ascidiidae</taxon>
        <taxon>Phallusia</taxon>
    </lineage>
</organism>
<dbReference type="Pfam" id="PF00520">
    <property type="entry name" value="Ion_trans"/>
    <property type="match status" value="1"/>
</dbReference>
<feature type="transmembrane region" description="Helical" evidence="12">
    <location>
        <begin position="530"/>
        <end position="550"/>
    </location>
</feature>
<keyword evidence="3 12" id="KW-0812">Transmembrane</keyword>
<dbReference type="PANTHER" id="PTHR10117">
    <property type="entry name" value="TRANSIENT RECEPTOR POTENTIAL CHANNEL"/>
    <property type="match status" value="1"/>
</dbReference>
<proteinExistence type="evidence at transcript level"/>
<evidence type="ECO:0000256" key="10">
    <source>
        <dbReference type="ARBA" id="ARBA00036634"/>
    </source>
</evidence>
<dbReference type="InterPro" id="IPR002153">
    <property type="entry name" value="TRPC_channel"/>
</dbReference>
<gene>
    <name evidence="14" type="primary">Trpc4-002</name>
</gene>
<accession>A0A6F9DWA1</accession>
<dbReference type="SMART" id="SM01420">
    <property type="entry name" value="TRP_2"/>
    <property type="match status" value="1"/>
</dbReference>
<dbReference type="GO" id="GO:0015279">
    <property type="term" value="F:store-operated calcium channel activity"/>
    <property type="evidence" value="ECO:0007669"/>
    <property type="project" value="TreeGrafter"/>
</dbReference>
<reference evidence="14" key="1">
    <citation type="submission" date="2020-04" db="EMBL/GenBank/DDBJ databases">
        <authorList>
            <person name="Neveu A P."/>
        </authorList>
    </citation>
    <scope>NUCLEOTIDE SEQUENCE</scope>
    <source>
        <tissue evidence="14">Whole embryo</tissue>
    </source>
</reference>
<keyword evidence="9" id="KW-0407">Ion channel</keyword>